<dbReference type="PROSITE" id="PS50158">
    <property type="entry name" value="ZF_CCHC"/>
    <property type="match status" value="1"/>
</dbReference>
<dbReference type="Proteomes" id="UP000054107">
    <property type="component" value="Unassembled WGS sequence"/>
</dbReference>
<dbReference type="GO" id="GO:0003676">
    <property type="term" value="F:nucleic acid binding"/>
    <property type="evidence" value="ECO:0007669"/>
    <property type="project" value="InterPro"/>
</dbReference>
<name>A0A0B7N5K0_9FUNG</name>
<feature type="region of interest" description="Disordered" evidence="2">
    <location>
        <begin position="332"/>
        <end position="390"/>
    </location>
</feature>
<organism evidence="4 5">
    <name type="scientific">Parasitella parasitica</name>
    <dbReference type="NCBI Taxonomy" id="35722"/>
    <lineage>
        <taxon>Eukaryota</taxon>
        <taxon>Fungi</taxon>
        <taxon>Fungi incertae sedis</taxon>
        <taxon>Mucoromycota</taxon>
        <taxon>Mucoromycotina</taxon>
        <taxon>Mucoromycetes</taxon>
        <taxon>Mucorales</taxon>
        <taxon>Mucorineae</taxon>
        <taxon>Mucoraceae</taxon>
        <taxon>Parasitella</taxon>
    </lineage>
</organism>
<feature type="domain" description="CCHC-type" evidence="3">
    <location>
        <begin position="283"/>
        <end position="298"/>
    </location>
</feature>
<reference evidence="4 5" key="1">
    <citation type="submission" date="2014-09" db="EMBL/GenBank/DDBJ databases">
        <authorList>
            <person name="Ellenberger Sabrina"/>
        </authorList>
    </citation>
    <scope>NUCLEOTIDE SEQUENCE [LARGE SCALE GENOMIC DNA]</scope>
    <source>
        <strain evidence="4 5">CBS 412.66</strain>
    </source>
</reference>
<keyword evidence="5" id="KW-1185">Reference proteome</keyword>
<dbReference type="EMBL" id="LN728129">
    <property type="protein sequence ID" value="CEP12682.1"/>
    <property type="molecule type" value="Genomic_DNA"/>
</dbReference>
<dbReference type="AlphaFoldDB" id="A0A0B7N5K0"/>
<feature type="compositionally biased region" description="Acidic residues" evidence="2">
    <location>
        <begin position="343"/>
        <end position="353"/>
    </location>
</feature>
<gene>
    <name evidence="4" type="primary">PARPA_06658.1 scaffold 22897</name>
</gene>
<dbReference type="OrthoDB" id="2287714at2759"/>
<proteinExistence type="predicted"/>
<evidence type="ECO:0000313" key="5">
    <source>
        <dbReference type="Proteomes" id="UP000054107"/>
    </source>
</evidence>
<keyword evidence="1" id="KW-0862">Zinc</keyword>
<keyword evidence="1" id="KW-0479">Metal-binding</keyword>
<accession>A0A0B7N5K0</accession>
<evidence type="ECO:0000256" key="1">
    <source>
        <dbReference type="PROSITE-ProRule" id="PRU00047"/>
    </source>
</evidence>
<sequence>MQSSNALLNYHHKTVATSLSAVASYTTKLHSTMSTISHGTWEGTTWAELAARGADIRHYTTSKRRSVTTASSHPLVGSVVYEDEDYIGRILATKAMKIMQQSLTPDSVLFTFRKGLFGDRVNAYRAIQTQISRFVEFRPLSIYDCKDASLFIEAKFEEADDAKKAIKTGLSIDGITYRAVLPQEPQDYSKVKQVQFTLMRIVTDPAFLLDLIRSLSHYGRVLQIKQFTRGGFFEGQFSVLIDNSVGMLVEDVCRAANPLNNMLYLGKFDCFVAATFKGAPPVCYICRHSGHIRAKCPELADVDAMGAIKPGHIIKFCPEADKQRQQADFVESDYADKDKLGDSEAESTDDEEFKDPPDNEKVDDVESVASENENDNQCLDDHMQEDDDEEDKVIVAGDVKTNPARSSAHSKYAPITVAMSMKVDKPEELATDAALREASNKKQAISAAGKPSASWSALLTANGINAWHDRTSATPLIYLGYSICSNITQRNVAYQKLYDSIRNAIHIHSQRQLSIRGRATVMNSLIYSTLWHVMRLTTFTKSQLLSLRSLGASFIN</sequence>
<dbReference type="GO" id="GO:0008270">
    <property type="term" value="F:zinc ion binding"/>
    <property type="evidence" value="ECO:0007669"/>
    <property type="project" value="UniProtKB-KW"/>
</dbReference>
<feature type="compositionally biased region" description="Basic and acidic residues" evidence="2">
    <location>
        <begin position="354"/>
        <end position="364"/>
    </location>
</feature>
<evidence type="ECO:0000256" key="2">
    <source>
        <dbReference type="SAM" id="MobiDB-lite"/>
    </source>
</evidence>
<dbReference type="InterPro" id="IPR001878">
    <property type="entry name" value="Znf_CCHC"/>
</dbReference>
<evidence type="ECO:0000313" key="4">
    <source>
        <dbReference type="EMBL" id="CEP12682.1"/>
    </source>
</evidence>
<dbReference type="SUPFAM" id="SSF57756">
    <property type="entry name" value="Retrovirus zinc finger-like domains"/>
    <property type="match status" value="1"/>
</dbReference>
<dbReference type="InterPro" id="IPR036875">
    <property type="entry name" value="Znf_CCHC_sf"/>
</dbReference>
<evidence type="ECO:0000259" key="3">
    <source>
        <dbReference type="PROSITE" id="PS50158"/>
    </source>
</evidence>
<keyword evidence="1" id="KW-0863">Zinc-finger</keyword>
<protein>
    <recommendedName>
        <fullName evidence="3">CCHC-type domain-containing protein</fullName>
    </recommendedName>
</protein>